<protein>
    <submittedName>
        <fullName evidence="2">Rad53p</fullName>
    </submittedName>
</protein>
<dbReference type="InterPro" id="IPR051681">
    <property type="entry name" value="Ser/Thr_Kinases-Pseudokinases"/>
</dbReference>
<dbReference type="InterPro" id="IPR000719">
    <property type="entry name" value="Prot_kinase_dom"/>
</dbReference>
<name>A0A015JLY8_RHIIW</name>
<dbReference type="EMBL" id="JEMT01027916">
    <property type="protein sequence ID" value="EXX55969.1"/>
    <property type="molecule type" value="Genomic_DNA"/>
</dbReference>
<dbReference type="STRING" id="1432141.A0A015JLY8"/>
<dbReference type="Pfam" id="PF00069">
    <property type="entry name" value="Pkinase"/>
    <property type="match status" value="1"/>
</dbReference>
<gene>
    <name evidence="2" type="ORF">RirG_220480</name>
</gene>
<dbReference type="PROSITE" id="PS50011">
    <property type="entry name" value="PROTEIN_KINASE_DOM"/>
    <property type="match status" value="5"/>
</dbReference>
<dbReference type="Gene3D" id="1.10.510.10">
    <property type="entry name" value="Transferase(Phosphotransferase) domain 1"/>
    <property type="match status" value="5"/>
</dbReference>
<dbReference type="GO" id="GO:0005524">
    <property type="term" value="F:ATP binding"/>
    <property type="evidence" value="ECO:0007669"/>
    <property type="project" value="UniProtKB-KW"/>
</dbReference>
<dbReference type="OrthoDB" id="2435576at2759"/>
<feature type="domain" description="Protein kinase" evidence="1">
    <location>
        <begin position="1017"/>
        <end position="1298"/>
    </location>
</feature>
<dbReference type="InterPro" id="IPR011009">
    <property type="entry name" value="Kinase-like_dom_sf"/>
</dbReference>
<dbReference type="GO" id="GO:0004674">
    <property type="term" value="F:protein serine/threonine kinase activity"/>
    <property type="evidence" value="ECO:0007669"/>
    <property type="project" value="TreeGrafter"/>
</dbReference>
<proteinExistence type="predicted"/>
<dbReference type="PANTHER" id="PTHR44329:SF6">
    <property type="entry name" value="RECEPTOR-INTERACTING SERINE_THREONINE-PROTEIN KINASE 1"/>
    <property type="match status" value="1"/>
</dbReference>
<dbReference type="Pfam" id="PF07714">
    <property type="entry name" value="PK_Tyr_Ser-Thr"/>
    <property type="match status" value="4"/>
</dbReference>
<feature type="domain" description="Protein kinase" evidence="1">
    <location>
        <begin position="1324"/>
        <end position="1585"/>
    </location>
</feature>
<evidence type="ECO:0000259" key="1">
    <source>
        <dbReference type="PROSITE" id="PS50011"/>
    </source>
</evidence>
<keyword evidence="3" id="KW-1185">Reference proteome</keyword>
<dbReference type="SUPFAM" id="SSF56112">
    <property type="entry name" value="Protein kinase-like (PK-like)"/>
    <property type="match status" value="5"/>
</dbReference>
<dbReference type="PANTHER" id="PTHR44329">
    <property type="entry name" value="SERINE/THREONINE-PROTEIN KINASE TNNI3K-RELATED"/>
    <property type="match status" value="1"/>
</dbReference>
<evidence type="ECO:0000313" key="3">
    <source>
        <dbReference type="Proteomes" id="UP000022910"/>
    </source>
</evidence>
<sequence length="1625" mass="189572">MNENSESELIDFIIKYKLVKLIDESELSDIRPIDEGHFGIISKAMWKTTNNYVICKRLKNDKSISNKPAEAFIHELKMHGRLNFCQRIIRILDKETKEYLLITEYADGGNLRQYLKNHFSELTWNDKIKLAYQITEGIKFLHGENILHQDLHSKNIVILHGDAKIISLGIAKSTESQTNLHSDVIGMIAYIDPKRLKDSFYEYNDRSDIYSLGVLMWELSSGRPPFINDINESLLRSGLLAGRREESVPDTPNEYLILYKSCWDPEPNTRPSIIQVYNRLVKLGRMRGIQDFQNIECDDDNMQGIQDDNEFNNVGTQVTTEVNINNADIQDDNNNNVSVQEKLKKGLYGICIECKQPRSHYQWCQPCEQKQCKENFENWTSKDEKIDTFLQGAQLNSTRSQTFLEWIPFYKLENILDIKSESKTNTVYSAIWKDGPRIWNQQNEKYERIETKVIIKLNKNDDDIAQINEILNELKIYLDCHTQEYTLLVQFYGISKDPVSNDYFIVKQFHKNTSSLTDYISHNFNNLNWKMKLHLLLYLSEDLKALHNAGYVHKYYKNPSSILVFDDKFCAIETFLECKALTLLNTNEKGGWYPYKAPEILVDQPYTKASDIYSFGMIMHAIGTGKIPPYYSASHFNHFNHCLTFDICFGLRPLIPDNIPKSFKNLVEKCWNTEPDLRPNIHEVYYSLLNLWSSIYHNKYPTPLNLICLEFIAADKDYSKSNFQEMITQKAKNSNLESLEMITKEAENSNLEPLEMIKYIKKNDLVNIRNINELKIIPPIDNDQFCKISKAILKIKKTDIIVACKRFKSTQLDRTFFYELKMHKKLYSCLRILCVLGISLDENTKEYLLIMQYADGGNLRKYLKNHFLKLTWNDKLKFAYQITEGIKYLHDEDVLHQNLHSKNILIHRKEIKIILDIAKSTESDYLNEMIPYIDPKILDDRSYEYDKKSDIYSLGVLIWEISSGRPPFIYSETEKSLEIQLIISGYREKSIPNTPNEYSDLYKSCWDPEPSERPSINQVFSKLGKMLYTQIKTNLKPEELIDSIRNNYLAILIININELSNVNGNITWEKKDSSFPVICKKYKCDQLNEAFIHKLKIYRKFSFCSRIVRIFGISLDINVNEFLMIMQYANGGNLRQYLKDHFSELTWDDKIKLAYQITEGIKFLHDADIIHQNLHPKNIVIHKKEAKIMLDIVKSVETDYFNDDEMISYVDPKFLENYSYELDKKSDIYSLGVLMWELSSGYPPEAENISKNQIINGYRETRIPNIPKEYFNLYESCWHSEPNARPTINQIFNKLEAMNKNSGLELFNLIKKHKLVKFINIDELSDIRYIDGGNFGIISKAIWKKTDNYVICKRLKNNESINNKPTEAFIHELKMHGRLNFCQRIIRILGISLDEKTKEYLLIMECADGGNLHQYLNNHFSELTWNDKIKLAYQITEGIKFLQGEKILHRDLHSGNIVVHQGEAKIIDFGIAKSMETQTYSYSGVFGSLPYIDPKRLANYSYEYNEKSDIYSLGVLMWEISSGKSPFANRNIGGDLLRHDLIGGHREEPVPDTPDEYLKLYKSCWDPEPNKRPSISQVFSKLVKLGRMRGIQDFQDIKCDDDEVQGIQDNNVNDTDAQGKLFITN</sequence>
<dbReference type="HOGENOM" id="CLU_243374_0_0_1"/>
<dbReference type="InterPro" id="IPR001245">
    <property type="entry name" value="Ser-Thr/Tyr_kinase_cat_dom"/>
</dbReference>
<feature type="domain" description="Protein kinase" evidence="1">
    <location>
        <begin position="27"/>
        <end position="283"/>
    </location>
</feature>
<reference evidence="2 3" key="1">
    <citation type="submission" date="2014-02" db="EMBL/GenBank/DDBJ databases">
        <title>Single nucleus genome sequencing reveals high similarity among nuclei of an endomycorrhizal fungus.</title>
        <authorList>
            <person name="Lin K."/>
            <person name="Geurts R."/>
            <person name="Zhang Z."/>
            <person name="Limpens E."/>
            <person name="Saunders D.G."/>
            <person name="Mu D."/>
            <person name="Pang E."/>
            <person name="Cao H."/>
            <person name="Cha H."/>
            <person name="Lin T."/>
            <person name="Zhou Q."/>
            <person name="Shang Y."/>
            <person name="Li Y."/>
            <person name="Ivanov S."/>
            <person name="Sharma T."/>
            <person name="Velzen R.V."/>
            <person name="Ruijter N.D."/>
            <person name="Aanen D.K."/>
            <person name="Win J."/>
            <person name="Kamoun S."/>
            <person name="Bisseling T."/>
            <person name="Huang S."/>
        </authorList>
    </citation>
    <scope>NUCLEOTIDE SEQUENCE [LARGE SCALE GENOMIC DNA]</scope>
    <source>
        <strain evidence="3">DAOM197198w</strain>
    </source>
</reference>
<evidence type="ECO:0000313" key="2">
    <source>
        <dbReference type="EMBL" id="EXX55969.1"/>
    </source>
</evidence>
<feature type="domain" description="Protein kinase" evidence="1">
    <location>
        <begin position="774"/>
        <end position="1027"/>
    </location>
</feature>
<organism evidence="2 3">
    <name type="scientific">Rhizophagus irregularis (strain DAOM 197198w)</name>
    <name type="common">Glomus intraradices</name>
    <dbReference type="NCBI Taxonomy" id="1432141"/>
    <lineage>
        <taxon>Eukaryota</taxon>
        <taxon>Fungi</taxon>
        <taxon>Fungi incertae sedis</taxon>
        <taxon>Mucoromycota</taxon>
        <taxon>Glomeromycotina</taxon>
        <taxon>Glomeromycetes</taxon>
        <taxon>Glomerales</taxon>
        <taxon>Glomeraceae</taxon>
        <taxon>Rhizophagus</taxon>
    </lineage>
</organism>
<dbReference type="Proteomes" id="UP000022910">
    <property type="component" value="Unassembled WGS sequence"/>
</dbReference>
<comment type="caution">
    <text evidence="2">The sequence shown here is derived from an EMBL/GenBank/DDBJ whole genome shotgun (WGS) entry which is preliminary data.</text>
</comment>
<dbReference type="PRINTS" id="PR00109">
    <property type="entry name" value="TYRKINASE"/>
</dbReference>
<accession>A0A015JLY8</accession>
<feature type="domain" description="Protein kinase" evidence="1">
    <location>
        <begin position="413"/>
        <end position="689"/>
    </location>
</feature>